<dbReference type="InterPro" id="IPR036047">
    <property type="entry name" value="F-box-like_dom_sf"/>
</dbReference>
<keyword evidence="3" id="KW-1185">Reference proteome</keyword>
<gene>
    <name evidence="2" type="ORF">PFISCL1PPCAC_26437</name>
</gene>
<comment type="caution">
    <text evidence="2">The sequence shown here is derived from an EMBL/GenBank/DDBJ whole genome shotgun (WGS) entry which is preliminary data.</text>
</comment>
<accession>A0AAV5WWV0</accession>
<dbReference type="SMART" id="SM00256">
    <property type="entry name" value="FBOX"/>
    <property type="match status" value="1"/>
</dbReference>
<dbReference type="AlphaFoldDB" id="A0AAV5WWV0"/>
<proteinExistence type="predicted"/>
<dbReference type="Pfam" id="PF00646">
    <property type="entry name" value="F-box"/>
    <property type="match status" value="1"/>
</dbReference>
<dbReference type="EMBL" id="BTSY01000007">
    <property type="protein sequence ID" value="GMT35140.1"/>
    <property type="molecule type" value="Genomic_DNA"/>
</dbReference>
<feature type="non-terminal residue" evidence="2">
    <location>
        <position position="94"/>
    </location>
</feature>
<feature type="non-terminal residue" evidence="2">
    <location>
        <position position="1"/>
    </location>
</feature>
<organism evidence="2 3">
    <name type="scientific">Pristionchus fissidentatus</name>
    <dbReference type="NCBI Taxonomy" id="1538716"/>
    <lineage>
        <taxon>Eukaryota</taxon>
        <taxon>Metazoa</taxon>
        <taxon>Ecdysozoa</taxon>
        <taxon>Nematoda</taxon>
        <taxon>Chromadorea</taxon>
        <taxon>Rhabditida</taxon>
        <taxon>Rhabditina</taxon>
        <taxon>Diplogasteromorpha</taxon>
        <taxon>Diplogasteroidea</taxon>
        <taxon>Neodiplogasteridae</taxon>
        <taxon>Pristionchus</taxon>
    </lineage>
</organism>
<feature type="domain" description="F-box" evidence="1">
    <location>
        <begin position="6"/>
        <end position="46"/>
    </location>
</feature>
<sequence>SNMQCLPPEVSVMVIKHLGLNDKLNLRKACRHLNKVTLPQVPELARPQECVIESVSLHELSNSIHLTVIIDKIQTAQWFVDLGSRADHCWKRKL</sequence>
<dbReference type="Proteomes" id="UP001432322">
    <property type="component" value="Unassembled WGS sequence"/>
</dbReference>
<protein>
    <recommendedName>
        <fullName evidence="1">F-box domain-containing protein</fullName>
    </recommendedName>
</protein>
<dbReference type="SUPFAM" id="SSF81383">
    <property type="entry name" value="F-box domain"/>
    <property type="match status" value="1"/>
</dbReference>
<reference evidence="2" key="1">
    <citation type="submission" date="2023-10" db="EMBL/GenBank/DDBJ databases">
        <title>Genome assembly of Pristionchus species.</title>
        <authorList>
            <person name="Yoshida K."/>
            <person name="Sommer R.J."/>
        </authorList>
    </citation>
    <scope>NUCLEOTIDE SEQUENCE</scope>
    <source>
        <strain evidence="2">RS5133</strain>
    </source>
</reference>
<evidence type="ECO:0000259" key="1">
    <source>
        <dbReference type="SMART" id="SM00256"/>
    </source>
</evidence>
<name>A0AAV5WWV0_9BILA</name>
<dbReference type="CDD" id="cd09917">
    <property type="entry name" value="F-box_SF"/>
    <property type="match status" value="1"/>
</dbReference>
<dbReference type="InterPro" id="IPR001810">
    <property type="entry name" value="F-box_dom"/>
</dbReference>
<evidence type="ECO:0000313" key="2">
    <source>
        <dbReference type="EMBL" id="GMT35140.1"/>
    </source>
</evidence>
<evidence type="ECO:0000313" key="3">
    <source>
        <dbReference type="Proteomes" id="UP001432322"/>
    </source>
</evidence>